<dbReference type="Pfam" id="PF00153">
    <property type="entry name" value="Mito_carr"/>
    <property type="match status" value="1"/>
</dbReference>
<feature type="transmembrane region" description="Helical" evidence="7">
    <location>
        <begin position="20"/>
        <end position="41"/>
    </location>
</feature>
<dbReference type="EMBL" id="ML212544">
    <property type="protein sequence ID" value="TFK78425.1"/>
    <property type="molecule type" value="Genomic_DNA"/>
</dbReference>
<dbReference type="InterPro" id="IPR018108">
    <property type="entry name" value="MCP_transmembrane"/>
</dbReference>
<evidence type="ECO:0000256" key="7">
    <source>
        <dbReference type="SAM" id="Phobius"/>
    </source>
</evidence>
<protein>
    <submittedName>
        <fullName evidence="8">Mitochondrial carrier</fullName>
    </submittedName>
</protein>
<comment type="subcellular location">
    <subcellularLocation>
        <location evidence="1">Membrane</location>
        <topology evidence="1">Multi-pass membrane protein</topology>
    </subcellularLocation>
</comment>
<evidence type="ECO:0000313" key="9">
    <source>
        <dbReference type="Proteomes" id="UP000308197"/>
    </source>
</evidence>
<dbReference type="PANTHER" id="PTHR47567:SF1">
    <property type="entry name" value="NAD-DEPENDENT EPIMERASE_DEHYDRATASE DOMAIN-CONTAINING PROTEIN"/>
    <property type="match status" value="1"/>
</dbReference>
<keyword evidence="4 5" id="KW-0472">Membrane</keyword>
<keyword evidence="9" id="KW-1185">Reference proteome</keyword>
<evidence type="ECO:0000256" key="5">
    <source>
        <dbReference type="PROSITE-ProRule" id="PRU00282"/>
    </source>
</evidence>
<dbReference type="Proteomes" id="UP000308197">
    <property type="component" value="Unassembled WGS sequence"/>
</dbReference>
<organism evidence="8 9">
    <name type="scientific">Polyporus arcularius HHB13444</name>
    <dbReference type="NCBI Taxonomy" id="1314778"/>
    <lineage>
        <taxon>Eukaryota</taxon>
        <taxon>Fungi</taxon>
        <taxon>Dikarya</taxon>
        <taxon>Basidiomycota</taxon>
        <taxon>Agaricomycotina</taxon>
        <taxon>Agaricomycetes</taxon>
        <taxon>Polyporales</taxon>
        <taxon>Polyporaceae</taxon>
        <taxon>Polyporus</taxon>
    </lineage>
</organism>
<keyword evidence="2 5" id="KW-0812">Transmembrane</keyword>
<evidence type="ECO:0000256" key="1">
    <source>
        <dbReference type="ARBA" id="ARBA00004141"/>
    </source>
</evidence>
<reference evidence="8 9" key="1">
    <citation type="journal article" date="2019" name="Nat. Ecol. Evol.">
        <title>Megaphylogeny resolves global patterns of mushroom evolution.</title>
        <authorList>
            <person name="Varga T."/>
            <person name="Krizsan K."/>
            <person name="Foldi C."/>
            <person name="Dima B."/>
            <person name="Sanchez-Garcia M."/>
            <person name="Sanchez-Ramirez S."/>
            <person name="Szollosi G.J."/>
            <person name="Szarkandi J.G."/>
            <person name="Papp V."/>
            <person name="Albert L."/>
            <person name="Andreopoulos W."/>
            <person name="Angelini C."/>
            <person name="Antonin V."/>
            <person name="Barry K.W."/>
            <person name="Bougher N.L."/>
            <person name="Buchanan P."/>
            <person name="Buyck B."/>
            <person name="Bense V."/>
            <person name="Catcheside P."/>
            <person name="Chovatia M."/>
            <person name="Cooper J."/>
            <person name="Damon W."/>
            <person name="Desjardin D."/>
            <person name="Finy P."/>
            <person name="Geml J."/>
            <person name="Haridas S."/>
            <person name="Hughes K."/>
            <person name="Justo A."/>
            <person name="Karasinski D."/>
            <person name="Kautmanova I."/>
            <person name="Kiss B."/>
            <person name="Kocsube S."/>
            <person name="Kotiranta H."/>
            <person name="LaButti K.M."/>
            <person name="Lechner B.E."/>
            <person name="Liimatainen K."/>
            <person name="Lipzen A."/>
            <person name="Lukacs Z."/>
            <person name="Mihaltcheva S."/>
            <person name="Morgado L.N."/>
            <person name="Niskanen T."/>
            <person name="Noordeloos M.E."/>
            <person name="Ohm R.A."/>
            <person name="Ortiz-Santana B."/>
            <person name="Ovrebo C."/>
            <person name="Racz N."/>
            <person name="Riley R."/>
            <person name="Savchenko A."/>
            <person name="Shiryaev A."/>
            <person name="Soop K."/>
            <person name="Spirin V."/>
            <person name="Szebenyi C."/>
            <person name="Tomsovsky M."/>
            <person name="Tulloss R.E."/>
            <person name="Uehling J."/>
            <person name="Grigoriev I.V."/>
            <person name="Vagvolgyi C."/>
            <person name="Papp T."/>
            <person name="Martin F.M."/>
            <person name="Miettinen O."/>
            <person name="Hibbett D.S."/>
            <person name="Nagy L.G."/>
        </authorList>
    </citation>
    <scope>NUCLEOTIDE SEQUENCE [LARGE SCALE GENOMIC DNA]</scope>
    <source>
        <strain evidence="8 9">HHB13444</strain>
    </source>
</reference>
<evidence type="ECO:0000256" key="6">
    <source>
        <dbReference type="RuleBase" id="RU000488"/>
    </source>
</evidence>
<dbReference type="InParanoid" id="A0A5C3NMH9"/>
<dbReference type="PANTHER" id="PTHR47567">
    <property type="entry name" value="MITOCHONDRIAL SUBSTRATE/SOLUTE CARRIER"/>
    <property type="match status" value="1"/>
</dbReference>
<gene>
    <name evidence="8" type="ORF">K466DRAFT_668447</name>
</gene>
<sequence>MSAELTDPFQFDLGGTLKDALGGSLNGAVVMIMQVLPLMPLHTIMNHQYRYGGAPPQATKTLYLVGGWTRYYQGLAAALVQALGNKYTRDLPALAHGIFVSLTAPAFRVVLTPIDTVKTAMHTDGRAGLSYTRGCVHKPHVGFGFGFTVDGVHPQIKRYGIGTLWSGALATAAATFVGRSVWFGTYNGLNGAFLGRPRTPVQKLLRRAFVGFCASVVSDSVSNCLCVVKTYRQVHETPIGYVVAAEAVIAQDGLRGLFGRGLETRILADCLQDLMFSRMLRGILCVWIFGVTR</sequence>
<comment type="similarity">
    <text evidence="6">Belongs to the mitochondrial carrier (TC 2.A.29) family.</text>
</comment>
<evidence type="ECO:0000256" key="2">
    <source>
        <dbReference type="ARBA" id="ARBA00022692"/>
    </source>
</evidence>
<keyword evidence="3 7" id="KW-1133">Transmembrane helix</keyword>
<dbReference type="GO" id="GO:0016020">
    <property type="term" value="C:membrane"/>
    <property type="evidence" value="ECO:0007669"/>
    <property type="project" value="UniProtKB-SubCell"/>
</dbReference>
<dbReference type="PROSITE" id="PS50920">
    <property type="entry name" value="SOLCAR"/>
    <property type="match status" value="1"/>
</dbReference>
<dbReference type="InterPro" id="IPR023395">
    <property type="entry name" value="MCP_dom_sf"/>
</dbReference>
<keyword evidence="6" id="KW-0813">Transport</keyword>
<evidence type="ECO:0000256" key="4">
    <source>
        <dbReference type="ARBA" id="ARBA00023136"/>
    </source>
</evidence>
<dbReference type="AlphaFoldDB" id="A0A5C3NMH9"/>
<dbReference type="SUPFAM" id="SSF103506">
    <property type="entry name" value="Mitochondrial carrier"/>
    <property type="match status" value="1"/>
</dbReference>
<evidence type="ECO:0000313" key="8">
    <source>
        <dbReference type="EMBL" id="TFK78425.1"/>
    </source>
</evidence>
<proteinExistence type="inferred from homology"/>
<accession>A0A5C3NMH9</accession>
<feature type="repeat" description="Solcar" evidence="5">
    <location>
        <begin position="91"/>
        <end position="192"/>
    </location>
</feature>
<dbReference type="Gene3D" id="1.50.40.10">
    <property type="entry name" value="Mitochondrial carrier domain"/>
    <property type="match status" value="1"/>
</dbReference>
<name>A0A5C3NMH9_9APHY</name>
<evidence type="ECO:0000256" key="3">
    <source>
        <dbReference type="ARBA" id="ARBA00022989"/>
    </source>
</evidence>